<proteinExistence type="predicted"/>
<dbReference type="EMBL" id="JBHRVA010000003">
    <property type="protein sequence ID" value="MFC3303741.1"/>
    <property type="molecule type" value="Genomic_DNA"/>
</dbReference>
<gene>
    <name evidence="2" type="ORF">ACFONP_13490</name>
</gene>
<dbReference type="PANTHER" id="PTHR30469:SF15">
    <property type="entry name" value="HLYD FAMILY OF SECRETION PROTEINS"/>
    <property type="match status" value="1"/>
</dbReference>
<evidence type="ECO:0000313" key="2">
    <source>
        <dbReference type="EMBL" id="MFC3303741.1"/>
    </source>
</evidence>
<dbReference type="RefSeq" id="WP_189576568.1">
    <property type="nucleotide sequence ID" value="NZ_BMXU01000002.1"/>
</dbReference>
<keyword evidence="1" id="KW-0472">Membrane</keyword>
<feature type="transmembrane region" description="Helical" evidence="1">
    <location>
        <begin position="20"/>
        <end position="41"/>
    </location>
</feature>
<evidence type="ECO:0000313" key="3">
    <source>
        <dbReference type="Proteomes" id="UP001595607"/>
    </source>
</evidence>
<keyword evidence="3" id="KW-1185">Reference proteome</keyword>
<organism evidence="2 3">
    <name type="scientific">Parvularcula lutaonensis</name>
    <dbReference type="NCBI Taxonomy" id="491923"/>
    <lineage>
        <taxon>Bacteria</taxon>
        <taxon>Pseudomonadati</taxon>
        <taxon>Pseudomonadota</taxon>
        <taxon>Alphaproteobacteria</taxon>
        <taxon>Parvularculales</taxon>
        <taxon>Parvularculaceae</taxon>
        <taxon>Parvularcula</taxon>
    </lineage>
</organism>
<sequence length="312" mass="33122">MSMTAERLAGRGGVSMRQVLIGLAPVTVLCLILLFNSEILISEPERGPAPEYYPSVSIVFVSTTSEERDVTVEGIVDAERRVALRADTESKVLAVGVNPGDRVSRGQKLCLLEDTSTGEQKVLFNSIDGVVSSVNGAKGTVLGKGSPCVTIIDDSTLVAMSALPPRHADIIAAGDTARVMVGGVETPSAVRIVYPEESPRDLTNRTFEVALPENTDKRVGDEADIKITTEQVMPTLIPFRALMLHPSKGMIARVVDGSGPAGELKTVPVTLVAAASGGFYVEGLPTEARLVVRGSESMPVEDGETVRIRRVE</sequence>
<dbReference type="Gene3D" id="2.40.50.100">
    <property type="match status" value="1"/>
</dbReference>
<keyword evidence="1" id="KW-1133">Transmembrane helix</keyword>
<reference evidence="3" key="1">
    <citation type="journal article" date="2019" name="Int. J. Syst. Evol. Microbiol.">
        <title>The Global Catalogue of Microorganisms (GCM) 10K type strain sequencing project: providing services to taxonomists for standard genome sequencing and annotation.</title>
        <authorList>
            <consortium name="The Broad Institute Genomics Platform"/>
            <consortium name="The Broad Institute Genome Sequencing Center for Infectious Disease"/>
            <person name="Wu L."/>
            <person name="Ma J."/>
        </authorList>
    </citation>
    <scope>NUCLEOTIDE SEQUENCE [LARGE SCALE GENOMIC DNA]</scope>
    <source>
        <strain evidence="3">KCTC 22245</strain>
    </source>
</reference>
<protein>
    <submittedName>
        <fullName evidence="2">HlyD family efflux transporter periplasmic adaptor subunit</fullName>
    </submittedName>
</protein>
<dbReference type="SUPFAM" id="SSF51230">
    <property type="entry name" value="Single hybrid motif"/>
    <property type="match status" value="1"/>
</dbReference>
<dbReference type="Proteomes" id="UP001595607">
    <property type="component" value="Unassembled WGS sequence"/>
</dbReference>
<keyword evidence="1" id="KW-0812">Transmembrane</keyword>
<evidence type="ECO:0000256" key="1">
    <source>
        <dbReference type="SAM" id="Phobius"/>
    </source>
</evidence>
<dbReference type="InterPro" id="IPR011053">
    <property type="entry name" value="Single_hybrid_motif"/>
</dbReference>
<name>A0ABV7MHL1_9PROT</name>
<accession>A0ABV7MHL1</accession>
<comment type="caution">
    <text evidence="2">The sequence shown here is derived from an EMBL/GenBank/DDBJ whole genome shotgun (WGS) entry which is preliminary data.</text>
</comment>
<dbReference type="PANTHER" id="PTHR30469">
    <property type="entry name" value="MULTIDRUG RESISTANCE PROTEIN MDTA"/>
    <property type="match status" value="1"/>
</dbReference>